<proteinExistence type="predicted"/>
<sequence>MPLGYLEHFYERDQLDKVTIDGKPYRIPKEESPNLRDTGLFRPNNKPIKGITVPLRLVLEDATGKDHTLDEEVVFSNSTQHCLLGRISFFEQLGLIFMNDPARRWFGLFNLR</sequence>
<reference evidence="1 2" key="1">
    <citation type="submission" date="2014-04" db="EMBL/GenBank/DDBJ databases">
        <title>Genome assembly of Hyalangium minutum DSM 14724.</title>
        <authorList>
            <person name="Sharma G."/>
            <person name="Subramanian S."/>
        </authorList>
    </citation>
    <scope>NUCLEOTIDE SEQUENCE [LARGE SCALE GENOMIC DNA]</scope>
    <source>
        <strain evidence="1 2">DSM 14724</strain>
    </source>
</reference>
<name>A0A085W4T6_9BACT</name>
<keyword evidence="2" id="KW-1185">Reference proteome</keyword>
<gene>
    <name evidence="1" type="ORF">DB31_3813</name>
</gene>
<evidence type="ECO:0000313" key="2">
    <source>
        <dbReference type="Proteomes" id="UP000028725"/>
    </source>
</evidence>
<dbReference type="STRING" id="394096.DB31_3813"/>
<comment type="caution">
    <text evidence="1">The sequence shown here is derived from an EMBL/GenBank/DDBJ whole genome shotgun (WGS) entry which is preliminary data.</text>
</comment>
<dbReference type="Proteomes" id="UP000028725">
    <property type="component" value="Unassembled WGS sequence"/>
</dbReference>
<dbReference type="AlphaFoldDB" id="A0A085W4T6"/>
<organism evidence="1 2">
    <name type="scientific">Hyalangium minutum</name>
    <dbReference type="NCBI Taxonomy" id="394096"/>
    <lineage>
        <taxon>Bacteria</taxon>
        <taxon>Pseudomonadati</taxon>
        <taxon>Myxococcota</taxon>
        <taxon>Myxococcia</taxon>
        <taxon>Myxococcales</taxon>
        <taxon>Cystobacterineae</taxon>
        <taxon>Archangiaceae</taxon>
        <taxon>Hyalangium</taxon>
    </lineage>
</organism>
<protein>
    <submittedName>
        <fullName evidence="1">Uncharacterized protein</fullName>
    </submittedName>
</protein>
<evidence type="ECO:0000313" key="1">
    <source>
        <dbReference type="EMBL" id="KFE62699.1"/>
    </source>
</evidence>
<accession>A0A085W4T6</accession>
<dbReference type="EMBL" id="JMCB01000020">
    <property type="protein sequence ID" value="KFE62699.1"/>
    <property type="molecule type" value="Genomic_DNA"/>
</dbReference>